<dbReference type="InterPro" id="IPR029151">
    <property type="entry name" value="Sensor-like_sf"/>
</dbReference>
<dbReference type="InterPro" id="IPR043128">
    <property type="entry name" value="Rev_trsase/Diguanyl_cyclase"/>
</dbReference>
<dbReference type="KEGG" id="pcav:D3880_04860"/>
<dbReference type="OrthoDB" id="9812260at2"/>
<keyword evidence="5" id="KW-0472">Membrane</keyword>
<dbReference type="GO" id="GO:0043709">
    <property type="term" value="P:cell adhesion involved in single-species biofilm formation"/>
    <property type="evidence" value="ECO:0007669"/>
    <property type="project" value="TreeGrafter"/>
</dbReference>
<accession>A0A385YYY1</accession>
<dbReference type="AlphaFoldDB" id="A0A385YYY1"/>
<dbReference type="GO" id="GO:0005886">
    <property type="term" value="C:plasma membrane"/>
    <property type="evidence" value="ECO:0007669"/>
    <property type="project" value="UniProtKB-SubCell"/>
</dbReference>
<evidence type="ECO:0000256" key="5">
    <source>
        <dbReference type="SAM" id="Phobius"/>
    </source>
</evidence>
<keyword evidence="5" id="KW-1133">Transmembrane helix</keyword>
<dbReference type="Pfam" id="PF22588">
    <property type="entry name" value="dCache_1_like"/>
    <property type="match status" value="1"/>
</dbReference>
<gene>
    <name evidence="7" type="ORF">D3880_04860</name>
</gene>
<dbReference type="PANTHER" id="PTHR45138">
    <property type="entry name" value="REGULATORY COMPONENTS OF SENSORY TRANSDUCTION SYSTEM"/>
    <property type="match status" value="1"/>
</dbReference>
<evidence type="ECO:0000313" key="7">
    <source>
        <dbReference type="EMBL" id="AYC31754.1"/>
    </source>
</evidence>
<organism evidence="7 8">
    <name type="scientific">Pseudomonas cavernae</name>
    <dbReference type="NCBI Taxonomy" id="2320867"/>
    <lineage>
        <taxon>Bacteria</taxon>
        <taxon>Pseudomonadati</taxon>
        <taxon>Pseudomonadota</taxon>
        <taxon>Gammaproteobacteria</taxon>
        <taxon>Pseudomonadales</taxon>
        <taxon>Pseudomonadaceae</taxon>
        <taxon>Pseudomonas</taxon>
    </lineage>
</organism>
<proteinExistence type="predicted"/>
<dbReference type="InterPro" id="IPR029787">
    <property type="entry name" value="Nucleotide_cyclase"/>
</dbReference>
<dbReference type="Gene3D" id="3.30.450.20">
    <property type="entry name" value="PAS domain"/>
    <property type="match status" value="2"/>
</dbReference>
<feature type="domain" description="GGDEF" evidence="6">
    <location>
        <begin position="381"/>
        <end position="518"/>
    </location>
</feature>
<evidence type="ECO:0000259" key="6">
    <source>
        <dbReference type="PROSITE" id="PS50887"/>
    </source>
</evidence>
<keyword evidence="5" id="KW-0812">Transmembrane</keyword>
<dbReference type="CDD" id="cd12915">
    <property type="entry name" value="PDC2_DGC_like"/>
    <property type="match status" value="1"/>
</dbReference>
<dbReference type="InterPro" id="IPR000160">
    <property type="entry name" value="GGDEF_dom"/>
</dbReference>
<dbReference type="GO" id="GO:0052621">
    <property type="term" value="F:diguanylate cyclase activity"/>
    <property type="evidence" value="ECO:0007669"/>
    <property type="project" value="UniProtKB-EC"/>
</dbReference>
<dbReference type="Proteomes" id="UP000265560">
    <property type="component" value="Chromosome"/>
</dbReference>
<comment type="subcellular location">
    <subcellularLocation>
        <location evidence="2">Cell inner membrane</location>
    </subcellularLocation>
</comment>
<dbReference type="RefSeq" id="WP_119892378.1">
    <property type="nucleotide sequence ID" value="NZ_CP032419.1"/>
</dbReference>
<evidence type="ECO:0000256" key="3">
    <source>
        <dbReference type="ARBA" id="ARBA00012528"/>
    </source>
</evidence>
<reference evidence="8" key="1">
    <citation type="submission" date="2018-09" db="EMBL/GenBank/DDBJ databases">
        <authorList>
            <person name="Zhu H."/>
        </authorList>
    </citation>
    <scope>NUCLEOTIDE SEQUENCE [LARGE SCALE GENOMIC DNA]</scope>
    <source>
        <strain evidence="8">K2W31S-8</strain>
    </source>
</reference>
<dbReference type="SUPFAM" id="SSF55073">
    <property type="entry name" value="Nucleotide cyclase"/>
    <property type="match status" value="1"/>
</dbReference>
<dbReference type="NCBIfam" id="TIGR00254">
    <property type="entry name" value="GGDEF"/>
    <property type="match status" value="1"/>
</dbReference>
<comment type="cofactor">
    <cofactor evidence="1">
        <name>Mg(2+)</name>
        <dbReference type="ChEBI" id="CHEBI:18420"/>
    </cofactor>
</comment>
<name>A0A385YYY1_9PSED</name>
<dbReference type="CDD" id="cd12914">
    <property type="entry name" value="PDC1_DGC_like"/>
    <property type="match status" value="1"/>
</dbReference>
<dbReference type="PANTHER" id="PTHR45138:SF9">
    <property type="entry name" value="DIGUANYLATE CYCLASE DGCM-RELATED"/>
    <property type="match status" value="1"/>
</dbReference>
<comment type="catalytic activity">
    <reaction evidence="4">
        <text>2 GTP = 3',3'-c-di-GMP + 2 diphosphate</text>
        <dbReference type="Rhea" id="RHEA:24898"/>
        <dbReference type="ChEBI" id="CHEBI:33019"/>
        <dbReference type="ChEBI" id="CHEBI:37565"/>
        <dbReference type="ChEBI" id="CHEBI:58805"/>
        <dbReference type="EC" id="2.7.7.65"/>
    </reaction>
</comment>
<evidence type="ECO:0000313" key="8">
    <source>
        <dbReference type="Proteomes" id="UP000265560"/>
    </source>
</evidence>
<keyword evidence="8" id="KW-1185">Reference proteome</keyword>
<dbReference type="SMART" id="SM00267">
    <property type="entry name" value="GGDEF"/>
    <property type="match status" value="1"/>
</dbReference>
<protein>
    <recommendedName>
        <fullName evidence="3">diguanylate cyclase</fullName>
        <ecNumber evidence="3">2.7.7.65</ecNumber>
    </recommendedName>
</protein>
<evidence type="ECO:0000256" key="1">
    <source>
        <dbReference type="ARBA" id="ARBA00001946"/>
    </source>
</evidence>
<dbReference type="Gene3D" id="3.30.70.270">
    <property type="match status" value="1"/>
</dbReference>
<dbReference type="EMBL" id="CP032419">
    <property type="protein sequence ID" value="AYC31754.1"/>
    <property type="molecule type" value="Genomic_DNA"/>
</dbReference>
<dbReference type="SUPFAM" id="SSF103190">
    <property type="entry name" value="Sensory domain-like"/>
    <property type="match status" value="1"/>
</dbReference>
<sequence length="525" mass="57797">MTDPHPRPPRVLRLLDPHAVLPLARVFVVLVGLSLIAGVAWMIWNARSVQLEESQKETANLAYALARHAQDTVKKVDTMLVGLVERLDVDGMAPQALQRLQRLLRLLVDASPELHGLFAYDRDGRWLSSSFEQSAAAANTSDREYFRYHRDNPDRGPHIGAPVRSRITGAWVIPISRRLEDAHGRFAGVVLATVDMGYFQRFYGTFDINRRGALSLTLDNGTVLVRHPYMERLIGASLATGPIFREHLPRSPVGNATLTSVVDGEVRLYSYRHLEHYPLVATAALSQAEVLANWRQDAYVQLGVATALALLLGLLGFHLTRLIKAGLATEAELLGARDSLAALNQRLEKLALEDELTGLANRRQFMAALDEEVLRAARHQRPLALLMLDVDHFKQFNDLYGHSAGDQCLRSVAQVIRGGQKRPGDLAARYGGEEFCVLLPETDMAGALVVAEQIRQTLESQGLVHAGSPLGLVTLSAGVHALIPTGEAESAAQLLHCADRALYRAKAKGRNRVCGFDVSLFKEKL</sequence>
<evidence type="ECO:0000256" key="4">
    <source>
        <dbReference type="ARBA" id="ARBA00034247"/>
    </source>
</evidence>
<dbReference type="PROSITE" id="PS50887">
    <property type="entry name" value="GGDEF"/>
    <property type="match status" value="1"/>
</dbReference>
<dbReference type="GO" id="GO:1902201">
    <property type="term" value="P:negative regulation of bacterial-type flagellum-dependent cell motility"/>
    <property type="evidence" value="ECO:0007669"/>
    <property type="project" value="TreeGrafter"/>
</dbReference>
<feature type="transmembrane region" description="Helical" evidence="5">
    <location>
        <begin position="20"/>
        <end position="44"/>
    </location>
</feature>
<dbReference type="InterPro" id="IPR054327">
    <property type="entry name" value="His-kinase-like_sensor"/>
</dbReference>
<dbReference type="EC" id="2.7.7.65" evidence="3"/>
<dbReference type="Pfam" id="PF00990">
    <property type="entry name" value="GGDEF"/>
    <property type="match status" value="1"/>
</dbReference>
<dbReference type="InterPro" id="IPR050469">
    <property type="entry name" value="Diguanylate_Cyclase"/>
</dbReference>
<evidence type="ECO:0000256" key="2">
    <source>
        <dbReference type="ARBA" id="ARBA00004533"/>
    </source>
</evidence>
<dbReference type="CDD" id="cd01949">
    <property type="entry name" value="GGDEF"/>
    <property type="match status" value="1"/>
</dbReference>
<dbReference type="FunFam" id="3.30.70.270:FF:000001">
    <property type="entry name" value="Diguanylate cyclase domain protein"/>
    <property type="match status" value="1"/>
</dbReference>